<evidence type="ECO:0000256" key="1">
    <source>
        <dbReference type="SAM" id="MobiDB-lite"/>
    </source>
</evidence>
<feature type="domain" description="GH3 C-terminal" evidence="3">
    <location>
        <begin position="492"/>
        <end position="601"/>
    </location>
</feature>
<name>A0A5M3MD69_CONPW</name>
<dbReference type="Proteomes" id="UP000053558">
    <property type="component" value="Unassembled WGS sequence"/>
</dbReference>
<dbReference type="KEGG" id="cput:CONPUDRAFT_76226"/>
<evidence type="ECO:0000259" key="2">
    <source>
        <dbReference type="Pfam" id="PF23571"/>
    </source>
</evidence>
<evidence type="ECO:0008006" key="6">
    <source>
        <dbReference type="Google" id="ProtNLM"/>
    </source>
</evidence>
<evidence type="ECO:0000259" key="3">
    <source>
        <dbReference type="Pfam" id="PF23572"/>
    </source>
</evidence>
<dbReference type="PANTHER" id="PTHR31901:SF9">
    <property type="entry name" value="GH3 DOMAIN-CONTAINING PROTEIN"/>
    <property type="match status" value="1"/>
</dbReference>
<dbReference type="PANTHER" id="PTHR31901">
    <property type="entry name" value="GH3 DOMAIN-CONTAINING PROTEIN"/>
    <property type="match status" value="1"/>
</dbReference>
<dbReference type="GO" id="GO:0005737">
    <property type="term" value="C:cytoplasm"/>
    <property type="evidence" value="ECO:0007669"/>
    <property type="project" value="TreeGrafter"/>
</dbReference>
<comment type="caution">
    <text evidence="4">The sequence shown here is derived from an EMBL/GenBank/DDBJ whole genome shotgun (WGS) entry which is preliminary data.</text>
</comment>
<feature type="region of interest" description="Disordered" evidence="1">
    <location>
        <begin position="1"/>
        <end position="20"/>
    </location>
</feature>
<dbReference type="Pfam" id="PF03321">
    <property type="entry name" value="GH3"/>
    <property type="match status" value="1"/>
</dbReference>
<keyword evidence="5" id="KW-1185">Reference proteome</keyword>
<feature type="compositionally biased region" description="Basic and acidic residues" evidence="1">
    <location>
        <begin position="1"/>
        <end position="16"/>
    </location>
</feature>
<dbReference type="AlphaFoldDB" id="A0A5M3MD69"/>
<accession>A0A5M3MD69</accession>
<dbReference type="GeneID" id="19209476"/>
<dbReference type="InterPro" id="IPR055378">
    <property type="entry name" value="GH3_C"/>
</dbReference>
<reference evidence="5" key="1">
    <citation type="journal article" date="2012" name="Science">
        <title>The Paleozoic origin of enzymatic lignin decomposition reconstructed from 31 fungal genomes.</title>
        <authorList>
            <person name="Floudas D."/>
            <person name="Binder M."/>
            <person name="Riley R."/>
            <person name="Barry K."/>
            <person name="Blanchette R.A."/>
            <person name="Henrissat B."/>
            <person name="Martinez A.T."/>
            <person name="Otillar R."/>
            <person name="Spatafora J.W."/>
            <person name="Yadav J.S."/>
            <person name="Aerts A."/>
            <person name="Benoit I."/>
            <person name="Boyd A."/>
            <person name="Carlson A."/>
            <person name="Copeland A."/>
            <person name="Coutinho P.M."/>
            <person name="de Vries R.P."/>
            <person name="Ferreira P."/>
            <person name="Findley K."/>
            <person name="Foster B."/>
            <person name="Gaskell J."/>
            <person name="Glotzer D."/>
            <person name="Gorecki P."/>
            <person name="Heitman J."/>
            <person name="Hesse C."/>
            <person name="Hori C."/>
            <person name="Igarashi K."/>
            <person name="Jurgens J.A."/>
            <person name="Kallen N."/>
            <person name="Kersten P."/>
            <person name="Kohler A."/>
            <person name="Kuees U."/>
            <person name="Kumar T.K.A."/>
            <person name="Kuo A."/>
            <person name="LaButti K."/>
            <person name="Larrondo L.F."/>
            <person name="Lindquist E."/>
            <person name="Ling A."/>
            <person name="Lombard V."/>
            <person name="Lucas S."/>
            <person name="Lundell T."/>
            <person name="Martin R."/>
            <person name="McLaughlin D.J."/>
            <person name="Morgenstern I."/>
            <person name="Morin E."/>
            <person name="Murat C."/>
            <person name="Nagy L.G."/>
            <person name="Nolan M."/>
            <person name="Ohm R.A."/>
            <person name="Patyshakuliyeva A."/>
            <person name="Rokas A."/>
            <person name="Ruiz-Duenas F.J."/>
            <person name="Sabat G."/>
            <person name="Salamov A."/>
            <person name="Samejima M."/>
            <person name="Schmutz J."/>
            <person name="Slot J.C."/>
            <person name="St John F."/>
            <person name="Stenlid J."/>
            <person name="Sun H."/>
            <person name="Sun S."/>
            <person name="Syed K."/>
            <person name="Tsang A."/>
            <person name="Wiebenga A."/>
            <person name="Young D."/>
            <person name="Pisabarro A."/>
            <person name="Eastwood D.C."/>
            <person name="Martin F."/>
            <person name="Cullen D."/>
            <person name="Grigoriev I.V."/>
            <person name="Hibbett D.S."/>
        </authorList>
    </citation>
    <scope>NUCLEOTIDE SEQUENCE [LARGE SCALE GENOMIC DNA]</scope>
    <source>
        <strain evidence="5">RWD-64-598 SS2</strain>
    </source>
</reference>
<protein>
    <recommendedName>
        <fullName evidence="6">GH3 auxin-responsive promoter</fullName>
    </recommendedName>
</protein>
<evidence type="ECO:0000313" key="4">
    <source>
        <dbReference type="EMBL" id="EIW76591.1"/>
    </source>
</evidence>
<dbReference type="OrthoDB" id="10004661at2759"/>
<dbReference type="Pfam" id="PF23571">
    <property type="entry name" value="GH3_M"/>
    <property type="match status" value="1"/>
</dbReference>
<proteinExistence type="predicted"/>
<dbReference type="RefSeq" id="XP_007772915.1">
    <property type="nucleotide sequence ID" value="XM_007774725.1"/>
</dbReference>
<dbReference type="InterPro" id="IPR055377">
    <property type="entry name" value="GH3_M"/>
</dbReference>
<dbReference type="EMBL" id="JH711585">
    <property type="protein sequence ID" value="EIW76591.1"/>
    <property type="molecule type" value="Genomic_DNA"/>
</dbReference>
<dbReference type="Pfam" id="PF23572">
    <property type="entry name" value="GH3_C"/>
    <property type="match status" value="1"/>
</dbReference>
<feature type="domain" description="GH3 middle" evidence="2">
    <location>
        <begin position="406"/>
        <end position="475"/>
    </location>
</feature>
<dbReference type="GO" id="GO:0016881">
    <property type="term" value="F:acid-amino acid ligase activity"/>
    <property type="evidence" value="ECO:0007669"/>
    <property type="project" value="TreeGrafter"/>
</dbReference>
<organism evidence="4 5">
    <name type="scientific">Coniophora puteana (strain RWD-64-598)</name>
    <name type="common">Brown rot fungus</name>
    <dbReference type="NCBI Taxonomy" id="741705"/>
    <lineage>
        <taxon>Eukaryota</taxon>
        <taxon>Fungi</taxon>
        <taxon>Dikarya</taxon>
        <taxon>Basidiomycota</taxon>
        <taxon>Agaricomycotina</taxon>
        <taxon>Agaricomycetes</taxon>
        <taxon>Agaricomycetidae</taxon>
        <taxon>Boletales</taxon>
        <taxon>Coniophorineae</taxon>
        <taxon>Coniophoraceae</taxon>
        <taxon>Coniophora</taxon>
    </lineage>
</organism>
<dbReference type="InterPro" id="IPR004993">
    <property type="entry name" value="GH3"/>
</dbReference>
<sequence length="616" mass="67569">MYGGDDAVRQKADSRSLRTRSMTNSWYPSDIAPLPSLGADLASQLQTKVEDTLRGIISRNLFNSQFGRTSDLLAGLRRSLTGANLDDPKICADAFAAADLPLTEYDIYEPYIAKFTQRSPARLSDVADLLAPGLPRNLGKSSSTSGKASKLIPNYWRDVKSGAPSYLKPGSSPFRSKEGGVMCIPVFTGYMSFVDVCDDETGGVTRIPSAAGTAYASRAAWGFTDFERDHERLSESIPGLTAPFGVGLIVNYRSLMLTHAAFALAEPAIDTLSMLWSTAFVDFVRWIDEEWDVLVSAIANGELPRFPDTESVHSAVATTFRADTKRARELRMIGPPSRTTEGWAVRVWPQLEVLSAICSGTFERVLPQVRAYIGPSIIIRNPVYASSECAMGISYHDQVFNVIKTLNDGYIEMLEITADGGDGELKKLWQVEKGKLYEPIVTTYDGLWRYRIADAIQIVGFDPTDGTPLLKYIERRNQSMRLPHALITQADIAEAVSHVDRLKHAEFTTWLDDRKVPPCVGFFVEASPGDRLIPSEARDALLSGLINANENFAVGATKGSSVKPSIRLLSPGSFGAFRNWKGATNGTGSSQIKVPLIMVDPKGQEFTLSRVIDEVR</sequence>
<evidence type="ECO:0000313" key="5">
    <source>
        <dbReference type="Proteomes" id="UP000053558"/>
    </source>
</evidence>
<gene>
    <name evidence="4" type="ORF">CONPUDRAFT_76226</name>
</gene>